<dbReference type="GO" id="GO:0055052">
    <property type="term" value="C:ATP-binding cassette (ABC) transporter complex, substrate-binding subunit-containing"/>
    <property type="evidence" value="ECO:0007669"/>
    <property type="project" value="TreeGrafter"/>
</dbReference>
<evidence type="ECO:0000259" key="7">
    <source>
        <dbReference type="PROSITE" id="PS50893"/>
    </source>
</evidence>
<dbReference type="PROSITE" id="PS00211">
    <property type="entry name" value="ABC_TRANSPORTER_1"/>
    <property type="match status" value="1"/>
</dbReference>
<dbReference type="AlphaFoldDB" id="A0A8I0HIX3"/>
<keyword evidence="2" id="KW-1003">Cell membrane</keyword>
<dbReference type="PANTHER" id="PTHR43875">
    <property type="entry name" value="MALTODEXTRIN IMPORT ATP-BINDING PROTEIN MSMX"/>
    <property type="match status" value="1"/>
</dbReference>
<gene>
    <name evidence="8" type="ORF">H9627_06270</name>
</gene>
<keyword evidence="6" id="KW-0472">Membrane</keyword>
<dbReference type="InterPro" id="IPR027417">
    <property type="entry name" value="P-loop_NTPase"/>
</dbReference>
<feature type="domain" description="ABC transporter" evidence="7">
    <location>
        <begin position="3"/>
        <end position="230"/>
    </location>
</feature>
<dbReference type="SUPFAM" id="SSF52540">
    <property type="entry name" value="P-loop containing nucleoside triphosphate hydrolases"/>
    <property type="match status" value="1"/>
</dbReference>
<proteinExistence type="predicted"/>
<evidence type="ECO:0000256" key="3">
    <source>
        <dbReference type="ARBA" id="ARBA00022741"/>
    </source>
</evidence>
<evidence type="ECO:0000256" key="6">
    <source>
        <dbReference type="ARBA" id="ARBA00023136"/>
    </source>
</evidence>
<evidence type="ECO:0000256" key="1">
    <source>
        <dbReference type="ARBA" id="ARBA00022448"/>
    </source>
</evidence>
<dbReference type="PROSITE" id="PS50893">
    <property type="entry name" value="ABC_TRANSPORTER_2"/>
    <property type="match status" value="1"/>
</dbReference>
<dbReference type="Proteomes" id="UP000650224">
    <property type="component" value="Unassembled WGS sequence"/>
</dbReference>
<sequence length="306" mass="32700">MSLRIDGVTRIFGQVRALDEVSLDVPTGSITVMVGPSGGGKTTLLRMLAGLDAPDAGEVSIDGQPVTLGATALCFQDAPLYPHLTVAENVAFPLRLRAARTPRPQVERRVGRVLEMLHIDHLASRRVAGLSGGQRQRAGIARALVREVQVYLFDEPMAHLDGQLARGIVADLRGIQRELGLTFVYITHSLEEAFALADQMVILHEGRVAQAGTPQQLVEAPDSLFVAGFLGRAEMNVDKQGGQVTATRPEEVTVTPDPGGIPVQEAVYLGPGWLIRTATGAGVSDVPLGPGDTVRLEPRRVFTFPA</sequence>
<dbReference type="EMBL" id="JACSPR010000003">
    <property type="protein sequence ID" value="MBD8029935.1"/>
    <property type="molecule type" value="Genomic_DNA"/>
</dbReference>
<organism evidence="8 9">
    <name type="scientific">Corynebacterium gallinarum</name>
    <dbReference type="NCBI Taxonomy" id="2762214"/>
    <lineage>
        <taxon>Bacteria</taxon>
        <taxon>Bacillati</taxon>
        <taxon>Actinomycetota</taxon>
        <taxon>Actinomycetes</taxon>
        <taxon>Mycobacteriales</taxon>
        <taxon>Corynebacteriaceae</taxon>
        <taxon>Corynebacterium</taxon>
    </lineage>
</organism>
<keyword evidence="4 8" id="KW-0067">ATP-binding</keyword>
<dbReference type="GO" id="GO:0016887">
    <property type="term" value="F:ATP hydrolysis activity"/>
    <property type="evidence" value="ECO:0007669"/>
    <property type="project" value="InterPro"/>
</dbReference>
<evidence type="ECO:0000256" key="2">
    <source>
        <dbReference type="ARBA" id="ARBA00022475"/>
    </source>
</evidence>
<dbReference type="Gene3D" id="3.40.50.300">
    <property type="entry name" value="P-loop containing nucleotide triphosphate hydrolases"/>
    <property type="match status" value="1"/>
</dbReference>
<accession>A0A8I0HIX3</accession>
<dbReference type="InterPro" id="IPR003593">
    <property type="entry name" value="AAA+_ATPase"/>
</dbReference>
<keyword evidence="9" id="KW-1185">Reference proteome</keyword>
<dbReference type="CDD" id="cd03259">
    <property type="entry name" value="ABC_Carb_Solutes_like"/>
    <property type="match status" value="1"/>
</dbReference>
<evidence type="ECO:0000313" key="8">
    <source>
        <dbReference type="EMBL" id="MBD8029935.1"/>
    </source>
</evidence>
<reference evidence="8 9" key="1">
    <citation type="submission" date="2020-08" db="EMBL/GenBank/DDBJ databases">
        <title>A Genomic Blueprint of the Chicken Gut Microbiome.</title>
        <authorList>
            <person name="Gilroy R."/>
            <person name="Ravi A."/>
            <person name="Getino M."/>
            <person name="Pursley I."/>
            <person name="Horton D.L."/>
            <person name="Alikhan N.-F."/>
            <person name="Baker D."/>
            <person name="Gharbi K."/>
            <person name="Hall N."/>
            <person name="Watson M."/>
            <person name="Adriaenssens E.M."/>
            <person name="Foster-Nyarko E."/>
            <person name="Jarju S."/>
            <person name="Secka A."/>
            <person name="Antonio M."/>
            <person name="Oren A."/>
            <person name="Chaudhuri R."/>
            <person name="La Ragione R.M."/>
            <person name="Hildebrand F."/>
            <person name="Pallen M.J."/>
        </authorList>
    </citation>
    <scope>NUCLEOTIDE SEQUENCE [LARGE SCALE GENOMIC DNA]</scope>
    <source>
        <strain evidence="8 9">Sa1YVA5</strain>
    </source>
</reference>
<keyword evidence="1" id="KW-0813">Transport</keyword>
<dbReference type="PANTHER" id="PTHR43875:SF15">
    <property type="entry name" value="TREHALOSE IMPORT ATP-BINDING PROTEIN SUGC"/>
    <property type="match status" value="1"/>
</dbReference>
<keyword evidence="3" id="KW-0547">Nucleotide-binding</keyword>
<dbReference type="InterPro" id="IPR003439">
    <property type="entry name" value="ABC_transporter-like_ATP-bd"/>
</dbReference>
<dbReference type="InterPro" id="IPR047641">
    <property type="entry name" value="ABC_transpr_MalK/UgpC-like"/>
</dbReference>
<dbReference type="InterPro" id="IPR017871">
    <property type="entry name" value="ABC_transporter-like_CS"/>
</dbReference>
<dbReference type="GO" id="GO:0005524">
    <property type="term" value="F:ATP binding"/>
    <property type="evidence" value="ECO:0007669"/>
    <property type="project" value="UniProtKB-KW"/>
</dbReference>
<dbReference type="InterPro" id="IPR015853">
    <property type="entry name" value="ABC_transpr_FbpC"/>
</dbReference>
<evidence type="ECO:0000256" key="5">
    <source>
        <dbReference type="ARBA" id="ARBA00022967"/>
    </source>
</evidence>
<dbReference type="Pfam" id="PF00005">
    <property type="entry name" value="ABC_tran"/>
    <property type="match status" value="1"/>
</dbReference>
<dbReference type="SMART" id="SM00382">
    <property type="entry name" value="AAA"/>
    <property type="match status" value="1"/>
</dbReference>
<name>A0A8I0HIX3_9CORY</name>
<comment type="caution">
    <text evidence="8">The sequence shown here is derived from an EMBL/GenBank/DDBJ whole genome shotgun (WGS) entry which is preliminary data.</text>
</comment>
<dbReference type="RefSeq" id="WP_191733151.1">
    <property type="nucleotide sequence ID" value="NZ_JACSPR010000003.1"/>
</dbReference>
<evidence type="ECO:0000313" key="9">
    <source>
        <dbReference type="Proteomes" id="UP000650224"/>
    </source>
</evidence>
<protein>
    <submittedName>
        <fullName evidence="8">ABC transporter ATP-binding protein</fullName>
    </submittedName>
</protein>
<dbReference type="GO" id="GO:0015408">
    <property type="term" value="F:ABC-type ferric iron transporter activity"/>
    <property type="evidence" value="ECO:0007669"/>
    <property type="project" value="InterPro"/>
</dbReference>
<evidence type="ECO:0000256" key="4">
    <source>
        <dbReference type="ARBA" id="ARBA00022840"/>
    </source>
</evidence>
<keyword evidence="5" id="KW-1278">Translocase</keyword>